<reference evidence="9 10" key="1">
    <citation type="submission" date="2019-07" db="EMBL/GenBank/DDBJ databases">
        <title>Draft genome of C. aurimucosum strain 15-4290.</title>
        <authorList>
            <person name="Pacheco L.G.C."/>
            <person name="Aguiar E.R.G.R."/>
            <person name="Navas J."/>
            <person name="Santos C.S."/>
            <person name="Rocha D.J.P.G."/>
        </authorList>
    </citation>
    <scope>NUCLEOTIDE SEQUENCE [LARGE SCALE GENOMIC DNA]</scope>
    <source>
        <strain evidence="9 10">15-4290</strain>
    </source>
</reference>
<evidence type="ECO:0000313" key="10">
    <source>
        <dbReference type="Proteomes" id="UP000320648"/>
    </source>
</evidence>
<keyword evidence="5" id="KW-0378">Hydrolase</keyword>
<dbReference type="Gene3D" id="3.40.50.1820">
    <property type="entry name" value="alpha/beta hydrolase"/>
    <property type="match status" value="1"/>
</dbReference>
<proteinExistence type="predicted"/>
<evidence type="ECO:0000256" key="7">
    <source>
        <dbReference type="ARBA" id="ARBA00023326"/>
    </source>
</evidence>
<keyword evidence="2" id="KW-0964">Secreted</keyword>
<evidence type="ECO:0000256" key="1">
    <source>
        <dbReference type="ARBA" id="ARBA00004613"/>
    </source>
</evidence>
<dbReference type="InterPro" id="IPR029058">
    <property type="entry name" value="AB_hydrolase_fold"/>
</dbReference>
<keyword evidence="7" id="KW-0624">Polysaccharide degradation</keyword>
<dbReference type="Proteomes" id="UP000320648">
    <property type="component" value="Unassembled WGS sequence"/>
</dbReference>
<dbReference type="GO" id="GO:0045493">
    <property type="term" value="P:xylan catabolic process"/>
    <property type="evidence" value="ECO:0007669"/>
    <property type="project" value="UniProtKB-KW"/>
</dbReference>
<evidence type="ECO:0000256" key="2">
    <source>
        <dbReference type="ARBA" id="ARBA00022525"/>
    </source>
</evidence>
<feature type="signal peptide" evidence="8">
    <location>
        <begin position="1"/>
        <end position="29"/>
    </location>
</feature>
<dbReference type="Pfam" id="PF00756">
    <property type="entry name" value="Esterase"/>
    <property type="match status" value="1"/>
</dbReference>
<keyword evidence="6" id="KW-0119">Carbohydrate metabolism</keyword>
<gene>
    <name evidence="9" type="ORF">FQN05_01395</name>
</gene>
<evidence type="ECO:0000256" key="4">
    <source>
        <dbReference type="ARBA" id="ARBA00022729"/>
    </source>
</evidence>
<feature type="chain" id="PRO_5044069658" evidence="8">
    <location>
        <begin position="30"/>
        <end position="329"/>
    </location>
</feature>
<accession>A0A2N6TFS5</accession>
<dbReference type="EMBL" id="VMTX01000002">
    <property type="protein sequence ID" value="TVU86146.1"/>
    <property type="molecule type" value="Genomic_DNA"/>
</dbReference>
<evidence type="ECO:0000256" key="6">
    <source>
        <dbReference type="ARBA" id="ARBA00023277"/>
    </source>
</evidence>
<dbReference type="InterPro" id="IPR043595">
    <property type="entry name" value="FaeB/C/D"/>
</dbReference>
<name>A0A2N6TFS5_9CORY</name>
<dbReference type="RefSeq" id="WP_082254485.1">
    <property type="nucleotide sequence ID" value="NZ_PNHI01000020.1"/>
</dbReference>
<dbReference type="GO" id="GO:0005576">
    <property type="term" value="C:extracellular region"/>
    <property type="evidence" value="ECO:0007669"/>
    <property type="project" value="UniProtKB-SubCell"/>
</dbReference>
<organism evidence="9 10">
    <name type="scientific">Corynebacterium aurimucosum</name>
    <dbReference type="NCBI Taxonomy" id="169292"/>
    <lineage>
        <taxon>Bacteria</taxon>
        <taxon>Bacillati</taxon>
        <taxon>Actinomycetota</taxon>
        <taxon>Actinomycetes</taxon>
        <taxon>Mycobacteriales</taxon>
        <taxon>Corynebacteriaceae</taxon>
        <taxon>Corynebacterium</taxon>
    </lineage>
</organism>
<evidence type="ECO:0000313" key="9">
    <source>
        <dbReference type="EMBL" id="TVU86146.1"/>
    </source>
</evidence>
<evidence type="ECO:0000256" key="8">
    <source>
        <dbReference type="SAM" id="SignalP"/>
    </source>
</evidence>
<evidence type="ECO:0000256" key="5">
    <source>
        <dbReference type="ARBA" id="ARBA00022801"/>
    </source>
</evidence>
<protein>
    <submittedName>
        <fullName evidence="9">Esterase</fullName>
    </submittedName>
</protein>
<dbReference type="PANTHER" id="PTHR38050:SF2">
    <property type="entry name" value="FERULOYL ESTERASE C-RELATED"/>
    <property type="match status" value="1"/>
</dbReference>
<sequence length="329" mass="35015">MGKTSTAWPRPVHTLVGLAASAVCALALASCGTSQEAPTSPTPEAAWTNDLGIPVAPMLVGPEPGHTKKMKLASGRSFLLHVPENYTPERAWPVLLSFHGYTDSPENMEKYSQFDAADAIVAYPAGEKAAWAPAPYAVTSAEEDLDFVRTIVDSLRATYEVDDNAIFAAGLSNGGGFAAFLACRMPGTFRSVATVSAAYYEGIHTDCSDRPVGRLDIHGTKDPVVNYEGGVRHGTAYSSVAEVLGQHQKRNKCRGDVESVRLTNGATRETWTGCQAPLQHIRIEGGSHVWPGGNNSTKIEVGEGFATDAVLDFFGIPGRPEGTEEHNVA</sequence>
<dbReference type="AlphaFoldDB" id="A0A2N6TFS5"/>
<keyword evidence="4 8" id="KW-0732">Signal</keyword>
<dbReference type="SUPFAM" id="SSF53474">
    <property type="entry name" value="alpha/beta-Hydrolases"/>
    <property type="match status" value="1"/>
</dbReference>
<comment type="caution">
    <text evidence="9">The sequence shown here is derived from an EMBL/GenBank/DDBJ whole genome shotgun (WGS) entry which is preliminary data.</text>
</comment>
<keyword evidence="3" id="KW-0858">Xylan degradation</keyword>
<dbReference type="InterPro" id="IPR000801">
    <property type="entry name" value="Esterase-like"/>
</dbReference>
<comment type="subcellular location">
    <subcellularLocation>
        <location evidence="1">Secreted</location>
    </subcellularLocation>
</comment>
<dbReference type="PROSITE" id="PS51257">
    <property type="entry name" value="PROKAR_LIPOPROTEIN"/>
    <property type="match status" value="1"/>
</dbReference>
<dbReference type="PANTHER" id="PTHR38050">
    <property type="match status" value="1"/>
</dbReference>
<evidence type="ECO:0000256" key="3">
    <source>
        <dbReference type="ARBA" id="ARBA00022651"/>
    </source>
</evidence>
<dbReference type="GO" id="GO:0030600">
    <property type="term" value="F:feruloyl esterase activity"/>
    <property type="evidence" value="ECO:0007669"/>
    <property type="project" value="InterPro"/>
</dbReference>